<evidence type="ECO:0000313" key="2">
    <source>
        <dbReference type="Proteomes" id="UP000499080"/>
    </source>
</evidence>
<comment type="caution">
    <text evidence="1">The sequence shown here is derived from an EMBL/GenBank/DDBJ whole genome shotgun (WGS) entry which is preliminary data.</text>
</comment>
<dbReference type="AlphaFoldDB" id="A0A4Y2IXK4"/>
<sequence length="143" mass="16334">MLFDKEALLQTETYNSITKYKLLAISPHIRHRHSYICRTVKSISRSHPGKNRCPGIEGSSSQPLHLFIASEVTSRQCSLRKRLKSDGQDRGCRLTDPISPIPGDEYVLLCPLLCWFWLVSLSSKNTTPRLKSPDLLRLVRETQ</sequence>
<accession>A0A4Y2IXK4</accession>
<evidence type="ECO:0000313" key="1">
    <source>
        <dbReference type="EMBL" id="GBM82573.1"/>
    </source>
</evidence>
<keyword evidence="2" id="KW-1185">Reference proteome</keyword>
<gene>
    <name evidence="1" type="ORF">AVEN_20797_1</name>
</gene>
<reference evidence="1 2" key="1">
    <citation type="journal article" date="2019" name="Sci. Rep.">
        <title>Orb-weaving spider Araneus ventricosus genome elucidates the spidroin gene catalogue.</title>
        <authorList>
            <person name="Kono N."/>
            <person name="Nakamura H."/>
            <person name="Ohtoshi R."/>
            <person name="Moran D.A.P."/>
            <person name="Shinohara A."/>
            <person name="Yoshida Y."/>
            <person name="Fujiwara M."/>
            <person name="Mori M."/>
            <person name="Tomita M."/>
            <person name="Arakawa K."/>
        </authorList>
    </citation>
    <scope>NUCLEOTIDE SEQUENCE [LARGE SCALE GENOMIC DNA]</scope>
</reference>
<dbReference type="Proteomes" id="UP000499080">
    <property type="component" value="Unassembled WGS sequence"/>
</dbReference>
<dbReference type="EMBL" id="BGPR01003018">
    <property type="protein sequence ID" value="GBM82573.1"/>
    <property type="molecule type" value="Genomic_DNA"/>
</dbReference>
<name>A0A4Y2IXK4_ARAVE</name>
<proteinExistence type="predicted"/>
<organism evidence="1 2">
    <name type="scientific">Araneus ventricosus</name>
    <name type="common">Orbweaver spider</name>
    <name type="synonym">Epeira ventricosa</name>
    <dbReference type="NCBI Taxonomy" id="182803"/>
    <lineage>
        <taxon>Eukaryota</taxon>
        <taxon>Metazoa</taxon>
        <taxon>Ecdysozoa</taxon>
        <taxon>Arthropoda</taxon>
        <taxon>Chelicerata</taxon>
        <taxon>Arachnida</taxon>
        <taxon>Araneae</taxon>
        <taxon>Araneomorphae</taxon>
        <taxon>Entelegynae</taxon>
        <taxon>Araneoidea</taxon>
        <taxon>Araneidae</taxon>
        <taxon>Araneus</taxon>
    </lineage>
</organism>
<protein>
    <submittedName>
        <fullName evidence="1">Uncharacterized protein</fullName>
    </submittedName>
</protein>
<dbReference type="OrthoDB" id="6475849at2759"/>